<protein>
    <submittedName>
        <fullName evidence="3">Uncharacterized protein</fullName>
    </submittedName>
</protein>
<keyword evidence="2" id="KW-0812">Transmembrane</keyword>
<proteinExistence type="predicted"/>
<accession>A0ABQ9Y177</accession>
<reference evidence="3 4" key="1">
    <citation type="journal article" date="2022" name="bioRxiv">
        <title>Genomics of Preaxostyla Flagellates Illuminates Evolutionary Transitions and the Path Towards Mitochondrial Loss.</title>
        <authorList>
            <person name="Novak L.V.F."/>
            <person name="Treitli S.C."/>
            <person name="Pyrih J."/>
            <person name="Halakuc P."/>
            <person name="Pipaliya S.V."/>
            <person name="Vacek V."/>
            <person name="Brzon O."/>
            <person name="Soukal P."/>
            <person name="Eme L."/>
            <person name="Dacks J.B."/>
            <person name="Karnkowska A."/>
            <person name="Elias M."/>
            <person name="Hampl V."/>
        </authorList>
    </citation>
    <scope>NUCLEOTIDE SEQUENCE [LARGE SCALE GENOMIC DNA]</scope>
    <source>
        <strain evidence="3">NAU3</strain>
        <tissue evidence="3">Gut</tissue>
    </source>
</reference>
<evidence type="ECO:0000256" key="1">
    <source>
        <dbReference type="SAM" id="MobiDB-lite"/>
    </source>
</evidence>
<keyword evidence="2" id="KW-1133">Transmembrane helix</keyword>
<evidence type="ECO:0000313" key="4">
    <source>
        <dbReference type="Proteomes" id="UP001281761"/>
    </source>
</evidence>
<keyword evidence="4" id="KW-1185">Reference proteome</keyword>
<organism evidence="3 4">
    <name type="scientific">Blattamonas nauphoetae</name>
    <dbReference type="NCBI Taxonomy" id="2049346"/>
    <lineage>
        <taxon>Eukaryota</taxon>
        <taxon>Metamonada</taxon>
        <taxon>Preaxostyla</taxon>
        <taxon>Oxymonadida</taxon>
        <taxon>Blattamonas</taxon>
    </lineage>
</organism>
<evidence type="ECO:0000313" key="3">
    <source>
        <dbReference type="EMBL" id="KAK2957498.1"/>
    </source>
</evidence>
<feature type="transmembrane region" description="Helical" evidence="2">
    <location>
        <begin position="333"/>
        <end position="354"/>
    </location>
</feature>
<feature type="region of interest" description="Disordered" evidence="1">
    <location>
        <begin position="1"/>
        <end position="35"/>
    </location>
</feature>
<evidence type="ECO:0000256" key="2">
    <source>
        <dbReference type="SAM" id="Phobius"/>
    </source>
</evidence>
<dbReference type="EMBL" id="JARBJD010000045">
    <property type="protein sequence ID" value="KAK2957498.1"/>
    <property type="molecule type" value="Genomic_DNA"/>
</dbReference>
<comment type="caution">
    <text evidence="3">The sequence shown here is derived from an EMBL/GenBank/DDBJ whole genome shotgun (WGS) entry which is preliminary data.</text>
</comment>
<name>A0ABQ9Y177_9EUKA</name>
<sequence>MTEIDKKTDPSSSQAHSDLSSPQSPVSADCSPFLNWNEEKPESEWEKASIFESLVATLKLQPALDVSLETKAVKFLKSLKSTDDKSVDSLLSYLGVSKFISCVNFAKSIVVLLSSASKIITVATVEIIEYLFTKCYLEKRNMLVTADLLPKLINTLNPRSCLFAEAVEIHACLMDVITKSLHLATPGGVFYLESEAGEEQQAIHETILKLVLAPSEKYICHLCLNRFSIIDGVLPGKFMLLLANLLQISPYYQPTLEFVLSMPIVITIPSYLTFFEDDMSIWVFLYGMVETLRKCNREGGEVRQIATTVHRMLRMEGFEDTIENRLQNDKTGYGATIIFYLIGLNNLLGMNLSYRW</sequence>
<gene>
    <name evidence="3" type="ORF">BLNAU_7397</name>
</gene>
<feature type="compositionally biased region" description="Polar residues" evidence="1">
    <location>
        <begin position="10"/>
        <end position="26"/>
    </location>
</feature>
<keyword evidence="2" id="KW-0472">Membrane</keyword>
<dbReference type="Proteomes" id="UP001281761">
    <property type="component" value="Unassembled WGS sequence"/>
</dbReference>